<dbReference type="FunCoup" id="A0A7G1GAH9">
    <property type="interactions" value="71"/>
</dbReference>
<evidence type="ECO:0000313" key="9">
    <source>
        <dbReference type="Proteomes" id="UP000516361"/>
    </source>
</evidence>
<keyword evidence="9" id="KW-1185">Reference proteome</keyword>
<reference evidence="8 9" key="1">
    <citation type="submission" date="2018-06" db="EMBL/GenBank/DDBJ databases">
        <title>Genome sequencing of Oceanotoga sp. sy52.</title>
        <authorList>
            <person name="Mori K."/>
        </authorList>
    </citation>
    <scope>NUCLEOTIDE SEQUENCE [LARGE SCALE GENOMIC DNA]</scope>
    <source>
        <strain evidence="9">sy52</strain>
    </source>
</reference>
<comment type="cofactor">
    <cofactor evidence="1">
        <name>Mg(2+)</name>
        <dbReference type="ChEBI" id="CHEBI:18420"/>
    </cofactor>
</comment>
<evidence type="ECO:0000256" key="6">
    <source>
        <dbReference type="ARBA" id="ARBA00022842"/>
    </source>
</evidence>
<dbReference type="GO" id="GO:0050545">
    <property type="term" value="F:sulfopyruvate decarboxylase activity"/>
    <property type="evidence" value="ECO:0007669"/>
    <property type="project" value="TreeGrafter"/>
</dbReference>
<gene>
    <name evidence="8" type="primary">comB</name>
    <name evidence="8" type="ORF">OSSY52_06300</name>
</gene>
<evidence type="ECO:0000256" key="2">
    <source>
        <dbReference type="ARBA" id="ARBA00009997"/>
    </source>
</evidence>
<dbReference type="EC" id="3.1.3.71" evidence="3"/>
<proteinExistence type="inferred from homology"/>
<dbReference type="GO" id="GO:0050532">
    <property type="term" value="F:2-phosphosulfolactate phosphatase activity"/>
    <property type="evidence" value="ECO:0007669"/>
    <property type="project" value="UniProtKB-EC"/>
</dbReference>
<dbReference type="GO" id="GO:0000287">
    <property type="term" value="F:magnesium ion binding"/>
    <property type="evidence" value="ECO:0007669"/>
    <property type="project" value="InterPro"/>
</dbReference>
<sequence length="215" mass="24206">MINVYTTYLENIEKHDIYVLIDTLRATSTISTLLHCKIKSLEIVESLEKAFLKKNKILIGERNAQKIKGFDYSNSPVEILKNKEKLNGKEIVLTTTNGAKAFNKISSMGKVIPLSLLNLNSVYEYVKDYTDIGIVCSGSNGVSSLEDLYTAGLFLRNFKDVDLNDGAKIALSIANLSVEEIKNSDHARTMKRLNLNEDIKFCFKLNVFNEVIIME</sequence>
<dbReference type="KEGG" id="ocy:OSSY52_06300"/>
<keyword evidence="5" id="KW-0378">Hydrolase</keyword>
<dbReference type="RefSeq" id="WP_190615581.1">
    <property type="nucleotide sequence ID" value="NZ_AP018712.1"/>
</dbReference>
<protein>
    <recommendedName>
        <fullName evidence="4">Probable 2-phosphosulfolactate phosphatase</fullName>
        <ecNumber evidence="3">3.1.3.71</ecNumber>
    </recommendedName>
</protein>
<dbReference type="Pfam" id="PF04029">
    <property type="entry name" value="2-ph_phosp"/>
    <property type="match status" value="1"/>
</dbReference>
<dbReference type="InterPro" id="IPR005238">
    <property type="entry name" value="ComB-like"/>
</dbReference>
<name>A0A7G1GAH9_9BACT</name>
<dbReference type="AlphaFoldDB" id="A0A7G1GAH9"/>
<dbReference type="PANTHER" id="PTHR37311:SF1">
    <property type="entry name" value="2-PHOSPHOSULFOLACTATE PHOSPHATASE-RELATED"/>
    <property type="match status" value="1"/>
</dbReference>
<dbReference type="Proteomes" id="UP000516361">
    <property type="component" value="Chromosome"/>
</dbReference>
<dbReference type="SUPFAM" id="SSF142823">
    <property type="entry name" value="ComB-like"/>
    <property type="match status" value="1"/>
</dbReference>
<evidence type="ECO:0000256" key="1">
    <source>
        <dbReference type="ARBA" id="ARBA00001946"/>
    </source>
</evidence>
<dbReference type="InParanoid" id="A0A7G1GAH9"/>
<dbReference type="Gene3D" id="3.90.1560.10">
    <property type="entry name" value="ComB-like"/>
    <property type="match status" value="1"/>
</dbReference>
<evidence type="ECO:0000256" key="3">
    <source>
        <dbReference type="ARBA" id="ARBA00012953"/>
    </source>
</evidence>
<evidence type="ECO:0000313" key="8">
    <source>
        <dbReference type="EMBL" id="BBE30489.1"/>
    </source>
</evidence>
<organism evidence="8 9">
    <name type="scientific">Tepiditoga spiralis</name>
    <dbReference type="NCBI Taxonomy" id="2108365"/>
    <lineage>
        <taxon>Bacteria</taxon>
        <taxon>Thermotogati</taxon>
        <taxon>Thermotogota</taxon>
        <taxon>Thermotogae</taxon>
        <taxon>Petrotogales</taxon>
        <taxon>Petrotogaceae</taxon>
        <taxon>Tepiditoga</taxon>
    </lineage>
</organism>
<comment type="similarity">
    <text evidence="2">Belongs to the ComB family.</text>
</comment>
<dbReference type="EMBL" id="AP018712">
    <property type="protein sequence ID" value="BBE30489.1"/>
    <property type="molecule type" value="Genomic_DNA"/>
</dbReference>
<dbReference type="InterPro" id="IPR036702">
    <property type="entry name" value="ComB-like_sf"/>
</dbReference>
<evidence type="ECO:0000256" key="7">
    <source>
        <dbReference type="ARBA" id="ARBA00033711"/>
    </source>
</evidence>
<keyword evidence="6" id="KW-0460">Magnesium</keyword>
<dbReference type="PANTHER" id="PTHR37311">
    <property type="entry name" value="2-PHOSPHOSULFOLACTATE PHOSPHATASE-RELATED"/>
    <property type="match status" value="1"/>
</dbReference>
<accession>A0A7G1GAH9</accession>
<evidence type="ECO:0000256" key="4">
    <source>
        <dbReference type="ARBA" id="ARBA00021948"/>
    </source>
</evidence>
<evidence type="ECO:0000256" key="5">
    <source>
        <dbReference type="ARBA" id="ARBA00022801"/>
    </source>
</evidence>
<comment type="catalytic activity">
    <reaction evidence="7">
        <text>(2R)-O-phospho-3-sulfolactate + H2O = (2R)-3-sulfolactate + phosphate</text>
        <dbReference type="Rhea" id="RHEA:23416"/>
        <dbReference type="ChEBI" id="CHEBI:15377"/>
        <dbReference type="ChEBI" id="CHEBI:15597"/>
        <dbReference type="ChEBI" id="CHEBI:43474"/>
        <dbReference type="ChEBI" id="CHEBI:58738"/>
        <dbReference type="EC" id="3.1.3.71"/>
    </reaction>
</comment>